<dbReference type="CDD" id="cd00421">
    <property type="entry name" value="intradiol_dioxygenase"/>
    <property type="match status" value="1"/>
</dbReference>
<dbReference type="SUPFAM" id="SSF49482">
    <property type="entry name" value="Aromatic compound dioxygenase"/>
    <property type="match status" value="1"/>
</dbReference>
<evidence type="ECO:0000259" key="4">
    <source>
        <dbReference type="PROSITE" id="PS00083"/>
    </source>
</evidence>
<organism evidence="5 6">
    <name type="scientific">Haloferula luteola</name>
    <dbReference type="NCBI Taxonomy" id="595692"/>
    <lineage>
        <taxon>Bacteria</taxon>
        <taxon>Pseudomonadati</taxon>
        <taxon>Verrucomicrobiota</taxon>
        <taxon>Verrucomicrobiia</taxon>
        <taxon>Verrucomicrobiales</taxon>
        <taxon>Verrucomicrobiaceae</taxon>
        <taxon>Haloferula</taxon>
    </lineage>
</organism>
<dbReference type="PANTHER" id="PTHR33711:SF9">
    <property type="entry name" value="PROTOCATECHUATE 3,4-DIOXYGENASE ALPHA CHAIN"/>
    <property type="match status" value="1"/>
</dbReference>
<dbReference type="PROSITE" id="PS00083">
    <property type="entry name" value="INTRADIOL_DIOXYGENAS"/>
    <property type="match status" value="1"/>
</dbReference>
<reference evidence="5 6" key="1">
    <citation type="submission" date="2020-08" db="EMBL/GenBank/DDBJ databases">
        <title>Genomic Encyclopedia of Type Strains, Phase IV (KMG-IV): sequencing the most valuable type-strain genomes for metagenomic binning, comparative biology and taxonomic classification.</title>
        <authorList>
            <person name="Goeker M."/>
        </authorList>
    </citation>
    <scope>NUCLEOTIDE SEQUENCE [LARGE SCALE GENOMIC DNA]</scope>
    <source>
        <strain evidence="5 6">YC6886</strain>
    </source>
</reference>
<dbReference type="Gene3D" id="2.60.130.10">
    <property type="entry name" value="Aromatic compound dioxygenase"/>
    <property type="match status" value="1"/>
</dbReference>
<sequence length="338" mass="36766">MKPQPFHIPIDRRRFFKSMAAASAGFTLPGYLAEALTQSPIVTQGPYYPLADDIPLDKDNDLVQLGDQLTAAAGIVTTITGRILDANGDPVKNALVELWHADQEGDYLYSTGTGRNSACDENFAGFGQFLTGSSGAFKFRTIKAGLYNGRTRHYHWGVTLPGRTTRSTTQTGWNEVAYDLNGQQWATQNANDNVFSSLTTAQKSSILLDYLLVDGTTTGEVYANWDFVSGFTPVEPEYPDAGGFLASGERVAGPNNTLRYKLTIPAYTNYCYEVYGNPTLADLAWAALPFSLTQTGEIDRHQHVATAEGPLDIYVEAAALKGFYKVSFRPPGANTGTP</sequence>
<dbReference type="InterPro" id="IPR015889">
    <property type="entry name" value="Intradiol_dOase_core"/>
</dbReference>
<dbReference type="InterPro" id="IPR050770">
    <property type="entry name" value="Intradiol_RC_Dioxygenase"/>
</dbReference>
<proteinExistence type="inferred from homology"/>
<dbReference type="InterPro" id="IPR006311">
    <property type="entry name" value="TAT_signal"/>
</dbReference>
<name>A0A840UX08_9BACT</name>
<evidence type="ECO:0000256" key="2">
    <source>
        <dbReference type="ARBA" id="ARBA00022964"/>
    </source>
</evidence>
<evidence type="ECO:0000313" key="6">
    <source>
        <dbReference type="Proteomes" id="UP000557717"/>
    </source>
</evidence>
<accession>A0A840UX08</accession>
<evidence type="ECO:0000313" key="5">
    <source>
        <dbReference type="EMBL" id="MBB5350265.1"/>
    </source>
</evidence>
<protein>
    <submittedName>
        <fullName evidence="5">Protocatechuate 3,4-dioxygenase beta subunit</fullName>
    </submittedName>
</protein>
<feature type="domain" description="Intradiol ring-cleavage dioxygenases" evidence="4">
    <location>
        <begin position="79"/>
        <end position="107"/>
    </location>
</feature>
<dbReference type="EMBL" id="JACHFD010000002">
    <property type="protein sequence ID" value="MBB5350265.1"/>
    <property type="molecule type" value="Genomic_DNA"/>
</dbReference>
<dbReference type="GO" id="GO:0008199">
    <property type="term" value="F:ferric iron binding"/>
    <property type="evidence" value="ECO:0007669"/>
    <property type="project" value="InterPro"/>
</dbReference>
<dbReference type="GO" id="GO:0016702">
    <property type="term" value="F:oxidoreductase activity, acting on single donors with incorporation of molecular oxygen, incorporation of two atoms of oxygen"/>
    <property type="evidence" value="ECO:0007669"/>
    <property type="project" value="InterPro"/>
</dbReference>
<dbReference type="Pfam" id="PF00775">
    <property type="entry name" value="Dioxygenase_C"/>
    <property type="match status" value="1"/>
</dbReference>
<evidence type="ECO:0000256" key="1">
    <source>
        <dbReference type="ARBA" id="ARBA00007825"/>
    </source>
</evidence>
<dbReference type="PROSITE" id="PS51318">
    <property type="entry name" value="TAT"/>
    <property type="match status" value="1"/>
</dbReference>
<dbReference type="Proteomes" id="UP000557717">
    <property type="component" value="Unassembled WGS sequence"/>
</dbReference>
<keyword evidence="3" id="KW-0560">Oxidoreductase</keyword>
<dbReference type="AlphaFoldDB" id="A0A840UX08"/>
<keyword evidence="6" id="KW-1185">Reference proteome</keyword>
<keyword evidence="2 5" id="KW-0223">Dioxygenase</keyword>
<dbReference type="RefSeq" id="WP_184015439.1">
    <property type="nucleotide sequence ID" value="NZ_JACHFD010000002.1"/>
</dbReference>
<comment type="caution">
    <text evidence="5">The sequence shown here is derived from an EMBL/GenBank/DDBJ whole genome shotgun (WGS) entry which is preliminary data.</text>
</comment>
<dbReference type="PANTHER" id="PTHR33711">
    <property type="entry name" value="DIOXYGENASE, PUTATIVE (AFU_ORTHOLOGUE AFUA_2G02910)-RELATED"/>
    <property type="match status" value="1"/>
</dbReference>
<dbReference type="InterPro" id="IPR000627">
    <property type="entry name" value="Intradiol_dOase_C"/>
</dbReference>
<comment type="similarity">
    <text evidence="1">Belongs to the intradiol ring-cleavage dioxygenase family.</text>
</comment>
<gene>
    <name evidence="5" type="ORF">HNR46_000489</name>
</gene>
<evidence type="ECO:0000256" key="3">
    <source>
        <dbReference type="ARBA" id="ARBA00023002"/>
    </source>
</evidence>